<dbReference type="GO" id="GO:0004805">
    <property type="term" value="F:trehalose-phosphatase activity"/>
    <property type="evidence" value="ECO:0007669"/>
    <property type="project" value="TreeGrafter"/>
</dbReference>
<dbReference type="InterPro" id="IPR001830">
    <property type="entry name" value="Glyco_trans_20"/>
</dbReference>
<dbReference type="SUPFAM" id="SSF56784">
    <property type="entry name" value="HAD-like"/>
    <property type="match status" value="1"/>
</dbReference>
<dbReference type="GO" id="GO:0005992">
    <property type="term" value="P:trehalose biosynthetic process"/>
    <property type="evidence" value="ECO:0007669"/>
    <property type="project" value="InterPro"/>
</dbReference>
<evidence type="ECO:0000256" key="1">
    <source>
        <dbReference type="ARBA" id="ARBA00006330"/>
    </source>
</evidence>
<dbReference type="Gene3D" id="3.40.50.2000">
    <property type="entry name" value="Glycogen Phosphorylase B"/>
    <property type="match status" value="2"/>
</dbReference>
<keyword evidence="4" id="KW-1185">Reference proteome</keyword>
<dbReference type="PANTHER" id="PTHR10788:SF106">
    <property type="entry name" value="BCDNA.GH08860"/>
    <property type="match status" value="1"/>
</dbReference>
<reference evidence="3 4" key="1">
    <citation type="submission" date="2019-08" db="EMBL/GenBank/DDBJ databases">
        <title>Antarcticibacterium arcticum sp. nov., a bacterium isolated from marine sediment of the Canadian Beaufort Sea.</title>
        <authorList>
            <person name="Lee Y.M."/>
            <person name="Baek K."/>
            <person name="Lee D.-H."/>
            <person name="Shin S.C."/>
            <person name="Jin Y.K."/>
            <person name="Park Y."/>
        </authorList>
    </citation>
    <scope>NUCLEOTIDE SEQUENCE [LARGE SCALE GENOMIC DNA]</scope>
    <source>
        <strain evidence="3 4">PAMC 28998</strain>
    </source>
</reference>
<dbReference type="NCBIfam" id="TIGR01484">
    <property type="entry name" value="HAD-SF-IIB"/>
    <property type="match status" value="1"/>
</dbReference>
<dbReference type="Pfam" id="PF00982">
    <property type="entry name" value="Glyco_transf_20"/>
    <property type="match status" value="1"/>
</dbReference>
<protein>
    <submittedName>
        <fullName evidence="3">Bifunctional alpha,alpha-trehalose-phosphate synthase (UDP-forming)/trehalose-phosphatase</fullName>
    </submittedName>
</protein>
<dbReference type="Gene3D" id="3.30.70.1020">
    <property type="entry name" value="Trehalose-6-phosphate phosphatase related protein, domain 2"/>
    <property type="match status" value="1"/>
</dbReference>
<dbReference type="InterPro" id="IPR023214">
    <property type="entry name" value="HAD_sf"/>
</dbReference>
<dbReference type="EMBL" id="CP042476">
    <property type="protein sequence ID" value="QED37273.1"/>
    <property type="molecule type" value="Genomic_DNA"/>
</dbReference>
<dbReference type="InterPro" id="IPR006379">
    <property type="entry name" value="HAD-SF_hydro_IIB"/>
</dbReference>
<dbReference type="Pfam" id="PF02358">
    <property type="entry name" value="Trehalose_PPase"/>
    <property type="match status" value="1"/>
</dbReference>
<dbReference type="KEGG" id="anp:FK178_05895"/>
<evidence type="ECO:0000313" key="4">
    <source>
        <dbReference type="Proteomes" id="UP000321954"/>
    </source>
</evidence>
<dbReference type="NCBIfam" id="NF011071">
    <property type="entry name" value="PRK14501.1"/>
    <property type="match status" value="1"/>
</dbReference>
<sequence length="737" mass="85732">MSKTIIISNRLPLQVSIENEILEVSPSVGGLATGLKSFHRDGDSIWIGWSGLTNEEIPENLKEQVYNEARKEACIPVNFTSEEIDGFYYGFSNRSIWPLFHYFMEYTEWESSNWDIYKKVNQKYANAVVEHYKDGDTIWVHDYQLLLVPNMIREQRPNASIGFFNHIPFPSYEVFRTVPWREEILKGMLGANLIGFHTYDYERHFLSSVSRILRHPVDFNEVSLPDRIVKVDSFPMGIDYDQFEQAALNHSHEKFGTESDLQQRLNNHRKKSPGSKLILSIDRLDYTKGIANRIRAFEYFLEKYPEYVENIRLVMLAVPSRSNVPQYQLLKKEIDELVGRINGKFATVNWIPIWYFYRSMPFENLIDLYTSCNIALLTPIRDGMNLVAKEYIATRTDQTGVLILSEMAGSAQEMNEALIINPNNFDQISEAIYQAINMPVEEQKRRNAILQKRLKRYSVEKWASDFMKALEKSHESRNVYKATPISSQVEDEMLNQYKNSKNRIFFLDYDGTLVNFVDKPENAKPDPELLELIDSLSRLDKTKVVLISGRDKETLGTWWQDVPIDLIAEHGVWMRRTGKDWQLNEKVQNNWMETVRPVIETFCDRTPGSFIEEKHYSLAWHYRMTDPDLGEMRANELSTVLKELISNHGLSVLEGNKVLEIKSSGVNKGRAASKLLLRKNFDFIFGIGDDWTDEFLFKELPEEAITVKVGVKKTEATYFVQDTSRVRDLLKKFKESH</sequence>
<dbReference type="PANTHER" id="PTHR10788">
    <property type="entry name" value="TREHALOSE-6-PHOSPHATE SYNTHASE"/>
    <property type="match status" value="1"/>
</dbReference>
<dbReference type="Proteomes" id="UP000321954">
    <property type="component" value="Chromosome"/>
</dbReference>
<comment type="similarity">
    <text evidence="2">Belongs to the glycosyltransferase 20 family.</text>
</comment>
<dbReference type="InterPro" id="IPR036412">
    <property type="entry name" value="HAD-like_sf"/>
</dbReference>
<gene>
    <name evidence="3" type="ORF">FK178_05895</name>
</gene>
<dbReference type="GO" id="GO:0003825">
    <property type="term" value="F:alpha,alpha-trehalose-phosphate synthase (UDP-forming) activity"/>
    <property type="evidence" value="ECO:0007669"/>
    <property type="project" value="TreeGrafter"/>
</dbReference>
<dbReference type="RefSeq" id="WP_146832073.1">
    <property type="nucleotide sequence ID" value="NZ_CP042476.1"/>
</dbReference>
<dbReference type="AlphaFoldDB" id="A0A5B8YKW7"/>
<dbReference type="Gene3D" id="3.40.50.1000">
    <property type="entry name" value="HAD superfamily/HAD-like"/>
    <property type="match status" value="1"/>
</dbReference>
<evidence type="ECO:0000256" key="2">
    <source>
        <dbReference type="ARBA" id="ARBA00008799"/>
    </source>
</evidence>
<evidence type="ECO:0000313" key="3">
    <source>
        <dbReference type="EMBL" id="QED37273.1"/>
    </source>
</evidence>
<organism evidence="3 4">
    <name type="scientific">Antarcticibacterium arcticum</name>
    <dbReference type="NCBI Taxonomy" id="2585771"/>
    <lineage>
        <taxon>Bacteria</taxon>
        <taxon>Pseudomonadati</taxon>
        <taxon>Bacteroidota</taxon>
        <taxon>Flavobacteriia</taxon>
        <taxon>Flavobacteriales</taxon>
        <taxon>Flavobacteriaceae</taxon>
        <taxon>Antarcticibacterium</taxon>
    </lineage>
</organism>
<dbReference type="CDD" id="cd01627">
    <property type="entry name" value="HAD_TPP"/>
    <property type="match status" value="1"/>
</dbReference>
<dbReference type="OrthoDB" id="9761633at2"/>
<dbReference type="GO" id="GO:0005829">
    <property type="term" value="C:cytosol"/>
    <property type="evidence" value="ECO:0007669"/>
    <property type="project" value="TreeGrafter"/>
</dbReference>
<proteinExistence type="inferred from homology"/>
<dbReference type="SUPFAM" id="SSF53756">
    <property type="entry name" value="UDP-Glycosyltransferase/glycogen phosphorylase"/>
    <property type="match status" value="1"/>
</dbReference>
<dbReference type="InterPro" id="IPR003337">
    <property type="entry name" value="Trehalose_PPase"/>
</dbReference>
<comment type="similarity">
    <text evidence="1">In the C-terminal section; belongs to the trehalose phosphatase family.</text>
</comment>
<accession>A0A5B8YKW7</accession>
<name>A0A5B8YKW7_9FLAO</name>
<dbReference type="CDD" id="cd03788">
    <property type="entry name" value="GT20_TPS"/>
    <property type="match status" value="1"/>
</dbReference>
<dbReference type="NCBIfam" id="TIGR00685">
    <property type="entry name" value="T6PP"/>
    <property type="match status" value="1"/>
</dbReference>